<feature type="region of interest" description="Disordered" evidence="1">
    <location>
        <begin position="33"/>
        <end position="68"/>
    </location>
</feature>
<evidence type="ECO:0000256" key="1">
    <source>
        <dbReference type="SAM" id="MobiDB-lite"/>
    </source>
</evidence>
<dbReference type="OrthoDB" id="37345at10239"/>
<dbReference type="KEGG" id="vg:10327007"/>
<dbReference type="RefSeq" id="YP_004322519.1">
    <property type="nucleotide sequence ID" value="NC_015280.1"/>
</dbReference>
<accession>E3SMS5</accession>
<keyword evidence="3" id="KW-1185">Reference proteome</keyword>
<reference evidence="2 3" key="1">
    <citation type="journal article" date="2010" name="Environ. Microbiol.">
        <title>Genomic analysis of oceanic cyanobacterial myoviruses compared with T4-like myoviruses from diverse hosts and environments.</title>
        <authorList>
            <person name="Sullivan M.B."/>
            <person name="Huang K.H."/>
            <person name="Ignacio-Espinoza J.C."/>
            <person name="Berlin A.M."/>
            <person name="Kelly L."/>
            <person name="Weigele P.R."/>
            <person name="DeFrancesco A.S."/>
            <person name="Kern S.E."/>
            <person name="Thompson L.R."/>
            <person name="Young S."/>
            <person name="Yandava C."/>
            <person name="Fu R."/>
            <person name="Krastins B."/>
            <person name="Chase M."/>
            <person name="Sarracino D."/>
            <person name="Osburne M.S."/>
            <person name="Henn M.R."/>
            <person name="Chisholm S.W."/>
        </authorList>
    </citation>
    <scope>NUCLEOTIDE SEQUENCE [LARGE SCALE GENOMIC DNA]</scope>
    <source>
        <strain evidence="2">M4-247</strain>
    </source>
</reference>
<dbReference type="EMBL" id="GU071101">
    <property type="protein sequence ID" value="ADO98718.1"/>
    <property type="molecule type" value="Genomic_DNA"/>
</dbReference>
<gene>
    <name evidence="2" type="ORF">PHM1_094</name>
</gene>
<proteinExistence type="predicted"/>
<evidence type="ECO:0000313" key="2">
    <source>
        <dbReference type="EMBL" id="ADO98718.1"/>
    </source>
</evidence>
<sequence>MDAKIVISILQKKISELTLINVMMEAQIQDLQSQLNSMNPDQQSENALDGNENQAKEIDSSSDSPDDF</sequence>
<dbReference type="GeneID" id="10327007"/>
<dbReference type="Proteomes" id="UP000006530">
    <property type="component" value="Segment"/>
</dbReference>
<name>E3SMS5_9CAUD</name>
<evidence type="ECO:0000313" key="3">
    <source>
        <dbReference type="Proteomes" id="UP000006530"/>
    </source>
</evidence>
<feature type="compositionally biased region" description="Polar residues" evidence="1">
    <location>
        <begin position="33"/>
        <end position="46"/>
    </location>
</feature>
<organism evidence="2 3">
    <name type="scientific">Prochlorococcus phage P-HM1</name>
    <dbReference type="NCBI Taxonomy" id="445700"/>
    <lineage>
        <taxon>Viruses</taxon>
        <taxon>Duplodnaviria</taxon>
        <taxon>Heunggongvirae</taxon>
        <taxon>Uroviricota</taxon>
        <taxon>Caudoviricetes</taxon>
        <taxon>Eurybiavirus</taxon>
        <taxon>Eurybiavirus PHM2</taxon>
    </lineage>
</organism>
<protein>
    <submittedName>
        <fullName evidence="2">Uncharacterized protein</fullName>
    </submittedName>
</protein>